<dbReference type="EMBL" id="JARK01001563">
    <property type="protein sequence ID" value="EYB89890.1"/>
    <property type="molecule type" value="Genomic_DNA"/>
</dbReference>
<sequence length="147" mass="17224">MTTTIHQECKCPTAIANDAKAELSEFSSHSDADGSELWIVEKRTFRCIIESNERNCFFSEKIEYFKSFRTMCTNHVYFLYFFKRRAPYRYVKLFKIVLICLVDNYSLSKKNPCFTLHRTSAGPGRTTYDNAYVTWRGSTDGRCCVRQ</sequence>
<proteinExistence type="predicted"/>
<gene>
    <name evidence="1" type="primary">Acey_s0227.g2844</name>
    <name evidence="1" type="ORF">Y032_0227g2844</name>
</gene>
<keyword evidence="2" id="KW-1185">Reference proteome</keyword>
<comment type="caution">
    <text evidence="1">The sequence shown here is derived from an EMBL/GenBank/DDBJ whole genome shotgun (WGS) entry which is preliminary data.</text>
</comment>
<accession>A0A016SGY5</accession>
<name>A0A016SGY5_9BILA</name>
<organism evidence="1 2">
    <name type="scientific">Ancylostoma ceylanicum</name>
    <dbReference type="NCBI Taxonomy" id="53326"/>
    <lineage>
        <taxon>Eukaryota</taxon>
        <taxon>Metazoa</taxon>
        <taxon>Ecdysozoa</taxon>
        <taxon>Nematoda</taxon>
        <taxon>Chromadorea</taxon>
        <taxon>Rhabditida</taxon>
        <taxon>Rhabditina</taxon>
        <taxon>Rhabditomorpha</taxon>
        <taxon>Strongyloidea</taxon>
        <taxon>Ancylostomatidae</taxon>
        <taxon>Ancylostomatinae</taxon>
        <taxon>Ancylostoma</taxon>
    </lineage>
</organism>
<dbReference type="Proteomes" id="UP000024635">
    <property type="component" value="Unassembled WGS sequence"/>
</dbReference>
<dbReference type="AlphaFoldDB" id="A0A016SGY5"/>
<protein>
    <submittedName>
        <fullName evidence="1">Uncharacterized protein</fullName>
    </submittedName>
</protein>
<reference evidence="2" key="1">
    <citation type="journal article" date="2015" name="Nat. Genet.">
        <title>The genome and transcriptome of the zoonotic hookworm Ancylostoma ceylanicum identify infection-specific gene families.</title>
        <authorList>
            <person name="Schwarz E.M."/>
            <person name="Hu Y."/>
            <person name="Antoshechkin I."/>
            <person name="Miller M.M."/>
            <person name="Sternberg P.W."/>
            <person name="Aroian R.V."/>
        </authorList>
    </citation>
    <scope>NUCLEOTIDE SEQUENCE</scope>
    <source>
        <strain evidence="2">HY135</strain>
    </source>
</reference>
<evidence type="ECO:0000313" key="1">
    <source>
        <dbReference type="EMBL" id="EYB89890.1"/>
    </source>
</evidence>
<evidence type="ECO:0000313" key="2">
    <source>
        <dbReference type="Proteomes" id="UP000024635"/>
    </source>
</evidence>